<evidence type="ECO:0000313" key="4">
    <source>
        <dbReference type="Proteomes" id="UP000236333"/>
    </source>
</evidence>
<accession>A0A2J7ZNP3</accession>
<feature type="region of interest" description="Disordered" evidence="1">
    <location>
        <begin position="110"/>
        <end position="145"/>
    </location>
</feature>
<dbReference type="Pfam" id="PF03810">
    <property type="entry name" value="IBN_N"/>
    <property type="match status" value="1"/>
</dbReference>
<keyword evidence="4" id="KW-1185">Reference proteome</keyword>
<evidence type="ECO:0000313" key="3">
    <source>
        <dbReference type="EMBL" id="PNH01889.1"/>
    </source>
</evidence>
<feature type="non-terminal residue" evidence="3">
    <location>
        <position position="274"/>
    </location>
</feature>
<evidence type="ECO:0000256" key="1">
    <source>
        <dbReference type="SAM" id="MobiDB-lite"/>
    </source>
</evidence>
<dbReference type="PROSITE" id="PS50166">
    <property type="entry name" value="IMPORTIN_B_NT"/>
    <property type="match status" value="1"/>
</dbReference>
<dbReference type="InterPro" id="IPR001494">
    <property type="entry name" value="Importin-beta_N"/>
</dbReference>
<organism evidence="3 4">
    <name type="scientific">Tetrabaena socialis</name>
    <dbReference type="NCBI Taxonomy" id="47790"/>
    <lineage>
        <taxon>Eukaryota</taxon>
        <taxon>Viridiplantae</taxon>
        <taxon>Chlorophyta</taxon>
        <taxon>core chlorophytes</taxon>
        <taxon>Chlorophyceae</taxon>
        <taxon>CS clade</taxon>
        <taxon>Chlamydomonadales</taxon>
        <taxon>Tetrabaenaceae</taxon>
        <taxon>Tetrabaena</taxon>
    </lineage>
</organism>
<name>A0A2J7ZNP3_9CHLO</name>
<evidence type="ECO:0000259" key="2">
    <source>
        <dbReference type="PROSITE" id="PS50166"/>
    </source>
</evidence>
<dbReference type="InterPro" id="IPR011989">
    <property type="entry name" value="ARM-like"/>
</dbReference>
<dbReference type="EMBL" id="PGGS01000770">
    <property type="protein sequence ID" value="PNH01889.1"/>
    <property type="molecule type" value="Genomic_DNA"/>
</dbReference>
<gene>
    <name evidence="3" type="ORF">TSOC_012178</name>
</gene>
<dbReference type="GO" id="GO:0006886">
    <property type="term" value="P:intracellular protein transport"/>
    <property type="evidence" value="ECO:0007669"/>
    <property type="project" value="InterPro"/>
</dbReference>
<dbReference type="AlphaFoldDB" id="A0A2J7ZNP3"/>
<proteinExistence type="predicted"/>
<sequence>MHPNPGQLLLPYSIMQEPTAAGGWHADAAGAVWGVALGSGPALNVLTLARPQSGGRHHAWPMLYTMPRDTLKWQGRRMLSAAAGPPTVSSARRVTVYVYVLLAVRKGDPPPPPPPLVRAAPASGVEGRLRDRGESEGSASGVASRLPGFGSARSWTDSAVAGRERVFGEKRTAAGACCGCSGGGCGGRGEAAAAALQHLGRLGLGKWRRLGLGRAQRLGGGGAQLLLLMLTATPLDVSIRQSAAVNFKNVIKYRWVPSEADLYGGAQPLPDAEK</sequence>
<dbReference type="OrthoDB" id="3268246at2759"/>
<dbReference type="Gene3D" id="1.25.10.10">
    <property type="entry name" value="Leucine-rich Repeat Variant"/>
    <property type="match status" value="1"/>
</dbReference>
<feature type="domain" description="Importin N-terminal" evidence="2">
    <location>
        <begin position="225"/>
        <end position="274"/>
    </location>
</feature>
<dbReference type="Proteomes" id="UP000236333">
    <property type="component" value="Unassembled WGS sequence"/>
</dbReference>
<dbReference type="GO" id="GO:0031267">
    <property type="term" value="F:small GTPase binding"/>
    <property type="evidence" value="ECO:0007669"/>
    <property type="project" value="InterPro"/>
</dbReference>
<reference evidence="3 4" key="1">
    <citation type="journal article" date="2017" name="Mol. Biol. Evol.">
        <title>The 4-celled Tetrabaena socialis nuclear genome reveals the essential components for genetic control of cell number at the origin of multicellularity in the volvocine lineage.</title>
        <authorList>
            <person name="Featherston J."/>
            <person name="Arakaki Y."/>
            <person name="Hanschen E.R."/>
            <person name="Ferris P.J."/>
            <person name="Michod R.E."/>
            <person name="Olson B.J.S.C."/>
            <person name="Nozaki H."/>
            <person name="Durand P.M."/>
        </authorList>
    </citation>
    <scope>NUCLEOTIDE SEQUENCE [LARGE SCALE GENOMIC DNA]</scope>
    <source>
        <strain evidence="3 4">NIES-571</strain>
    </source>
</reference>
<protein>
    <recommendedName>
        <fullName evidence="2">Importin N-terminal domain-containing protein</fullName>
    </recommendedName>
</protein>
<comment type="caution">
    <text evidence="3">The sequence shown here is derived from an EMBL/GenBank/DDBJ whole genome shotgun (WGS) entry which is preliminary data.</text>
</comment>